<dbReference type="GO" id="GO:0071949">
    <property type="term" value="F:FAD binding"/>
    <property type="evidence" value="ECO:0007669"/>
    <property type="project" value="InterPro"/>
</dbReference>
<evidence type="ECO:0000256" key="2">
    <source>
        <dbReference type="ARBA" id="ARBA00004749"/>
    </source>
</evidence>
<accession>A0AA37WIH9</accession>
<dbReference type="InterPro" id="IPR002938">
    <property type="entry name" value="FAD-bd"/>
</dbReference>
<comment type="cofactor">
    <cofactor evidence="1">
        <name>FAD</name>
        <dbReference type="ChEBI" id="CHEBI:57692"/>
    </cofactor>
</comment>
<evidence type="ECO:0000256" key="5">
    <source>
        <dbReference type="ARBA" id="ARBA00022827"/>
    </source>
</evidence>
<feature type="domain" description="FAD-binding" evidence="8">
    <location>
        <begin position="9"/>
        <end position="334"/>
    </location>
</feature>
<dbReference type="RefSeq" id="WP_284217326.1">
    <property type="nucleotide sequence ID" value="NZ_BSOT01000005.1"/>
</dbReference>
<keyword evidence="5" id="KW-0274">FAD</keyword>
<keyword evidence="6" id="KW-0560">Oxidoreductase</keyword>
<dbReference type="InterPro" id="IPR010971">
    <property type="entry name" value="UbiH/COQ6"/>
</dbReference>
<dbReference type="InterPro" id="IPR036188">
    <property type="entry name" value="FAD/NAD-bd_sf"/>
</dbReference>
<evidence type="ECO:0000256" key="6">
    <source>
        <dbReference type="ARBA" id="ARBA00023002"/>
    </source>
</evidence>
<dbReference type="PRINTS" id="PR00420">
    <property type="entry name" value="RNGMNOXGNASE"/>
</dbReference>
<keyword evidence="10" id="KW-1185">Reference proteome</keyword>
<evidence type="ECO:0000256" key="7">
    <source>
        <dbReference type="ARBA" id="ARBA00023033"/>
    </source>
</evidence>
<organism evidence="9 10">
    <name type="scientific">Agaribacter marinus</name>
    <dbReference type="NCBI Taxonomy" id="1431249"/>
    <lineage>
        <taxon>Bacteria</taxon>
        <taxon>Pseudomonadati</taxon>
        <taxon>Pseudomonadota</taxon>
        <taxon>Gammaproteobacteria</taxon>
        <taxon>Alteromonadales</taxon>
        <taxon>Alteromonadaceae</taxon>
        <taxon>Agaribacter</taxon>
    </lineage>
</organism>
<comment type="caution">
    <text evidence="9">The sequence shown here is derived from an EMBL/GenBank/DDBJ whole genome shotgun (WGS) entry which is preliminary data.</text>
</comment>
<sequence length="408" mass="44784">MSNPLTLHADVTIIGGGVVGLTLALAIAQHDVSVLVVDKAQPHELADAGTMAAHTFSSRVSAISHASERVFSDLGIWHNIQRKQAYVGMEVWDKDGFGHIQFTSDEINRDALGHIIENSVLISALLDRVHQDDNIQVLQGTALLNAEHRQLHAGDDASAQYQITLDNQQTVLSSLLVGADGANSYVKKMMGFTETFWDYEHTAIVANIKTQKPHGNIARQAFTPLGPLAFLPLPDAHQCSIVWSQSTQRAKHLMALDTPAFCKALYEDIDGQLGLCELTSERSSFPLRMRYSRQWFGDSVVLVGDAAHTIHPLAGQGANLGIADVITLAACIQKSKSTRGIVNDYHCLRQYERTRKSEAMISIATMEGFKRLFGGNQPLQKLVRNIGLKSANNIRPLKQFFIQQASKA</sequence>
<dbReference type="SUPFAM" id="SSF51905">
    <property type="entry name" value="FAD/NAD(P)-binding domain"/>
    <property type="match status" value="1"/>
</dbReference>
<evidence type="ECO:0000259" key="8">
    <source>
        <dbReference type="Pfam" id="PF01494"/>
    </source>
</evidence>
<dbReference type="InterPro" id="IPR018168">
    <property type="entry name" value="Ubi_Hdrlase_CS"/>
</dbReference>
<dbReference type="PROSITE" id="PS01304">
    <property type="entry name" value="UBIH"/>
    <property type="match status" value="1"/>
</dbReference>
<protein>
    <submittedName>
        <fullName evidence="9">2-octaprenyl-6-methoxyphenol hydroxylase</fullName>
    </submittedName>
</protein>
<dbReference type="PANTHER" id="PTHR43876:SF7">
    <property type="entry name" value="UBIQUINONE BIOSYNTHESIS MONOOXYGENASE COQ6, MITOCHONDRIAL"/>
    <property type="match status" value="1"/>
</dbReference>
<evidence type="ECO:0000256" key="1">
    <source>
        <dbReference type="ARBA" id="ARBA00001974"/>
    </source>
</evidence>
<comment type="pathway">
    <text evidence="2">Cofactor biosynthesis; ubiquinone biosynthesis.</text>
</comment>
<dbReference type="NCBIfam" id="TIGR01988">
    <property type="entry name" value="Ubi-OHases"/>
    <property type="match status" value="1"/>
</dbReference>
<dbReference type="InterPro" id="IPR051205">
    <property type="entry name" value="UbiH/COQ6_monooxygenase"/>
</dbReference>
<dbReference type="AlphaFoldDB" id="A0AA37WIH9"/>
<evidence type="ECO:0000256" key="4">
    <source>
        <dbReference type="ARBA" id="ARBA00022630"/>
    </source>
</evidence>
<keyword evidence="4" id="KW-0285">Flavoprotein</keyword>
<dbReference type="PANTHER" id="PTHR43876">
    <property type="entry name" value="UBIQUINONE BIOSYNTHESIS MONOOXYGENASE COQ6, MITOCHONDRIAL"/>
    <property type="match status" value="1"/>
</dbReference>
<dbReference type="Pfam" id="PF01494">
    <property type="entry name" value="FAD_binding_3"/>
    <property type="match status" value="1"/>
</dbReference>
<evidence type="ECO:0000313" key="9">
    <source>
        <dbReference type="EMBL" id="GLR71027.1"/>
    </source>
</evidence>
<evidence type="ECO:0000313" key="10">
    <source>
        <dbReference type="Proteomes" id="UP001156601"/>
    </source>
</evidence>
<dbReference type="EMBL" id="BSOT01000005">
    <property type="protein sequence ID" value="GLR71027.1"/>
    <property type="molecule type" value="Genomic_DNA"/>
</dbReference>
<dbReference type="Proteomes" id="UP001156601">
    <property type="component" value="Unassembled WGS sequence"/>
</dbReference>
<evidence type="ECO:0000256" key="3">
    <source>
        <dbReference type="ARBA" id="ARBA00005349"/>
    </source>
</evidence>
<proteinExistence type="inferred from homology"/>
<dbReference type="GO" id="GO:0006744">
    <property type="term" value="P:ubiquinone biosynthetic process"/>
    <property type="evidence" value="ECO:0007669"/>
    <property type="project" value="InterPro"/>
</dbReference>
<keyword evidence="7" id="KW-0503">Monooxygenase</keyword>
<reference evidence="9" key="2">
    <citation type="submission" date="2023-01" db="EMBL/GenBank/DDBJ databases">
        <title>Draft genome sequence of Agaribacter marinus strain NBRC 110023.</title>
        <authorList>
            <person name="Sun Q."/>
            <person name="Mori K."/>
        </authorList>
    </citation>
    <scope>NUCLEOTIDE SEQUENCE</scope>
    <source>
        <strain evidence="9">NBRC 110023</strain>
    </source>
</reference>
<dbReference type="GO" id="GO:0019168">
    <property type="term" value="F:2-polyprenylphenol 6-hydroxylase activity"/>
    <property type="evidence" value="ECO:0007669"/>
    <property type="project" value="TreeGrafter"/>
</dbReference>
<gene>
    <name evidence="9" type="ORF">GCM10007852_19350</name>
</gene>
<comment type="similarity">
    <text evidence="3">Belongs to the UbiH/COQ6 family.</text>
</comment>
<name>A0AA37WIH9_9ALTE</name>
<reference evidence="9" key="1">
    <citation type="journal article" date="2014" name="Int. J. Syst. Evol. Microbiol.">
        <title>Complete genome sequence of Corynebacterium casei LMG S-19264T (=DSM 44701T), isolated from a smear-ripened cheese.</title>
        <authorList>
            <consortium name="US DOE Joint Genome Institute (JGI-PGF)"/>
            <person name="Walter F."/>
            <person name="Albersmeier A."/>
            <person name="Kalinowski J."/>
            <person name="Ruckert C."/>
        </authorList>
    </citation>
    <scope>NUCLEOTIDE SEQUENCE</scope>
    <source>
        <strain evidence="9">NBRC 110023</strain>
    </source>
</reference>
<dbReference type="Gene3D" id="3.50.50.60">
    <property type="entry name" value="FAD/NAD(P)-binding domain"/>
    <property type="match status" value="2"/>
</dbReference>